<name>A0A381U4R9_9ZZZZ</name>
<dbReference type="InterPro" id="IPR005123">
    <property type="entry name" value="Oxoglu/Fe-dep_dioxygenase_dom"/>
</dbReference>
<dbReference type="PROSITE" id="PS51471">
    <property type="entry name" value="FE2OG_OXY"/>
    <property type="match status" value="1"/>
</dbReference>
<sequence>MVDIYEPPADTQSQGIRFENQQFLYVEDFLNTANATSLLDHCLRDINWHRETVTMFGSKYRAPRLTAWYANSGCSYQYSGISRLGEPWTKCLAGTCALIKRRLRHPFDFMLANRYRSGSDYVGWHSDNERDMGEHPVIASLSLGASRVFRVRPRSGGKSKGLLLRHGSLLVMWGDSQSLFKHSVPRTAQPVGERVNLTFRYVST</sequence>
<dbReference type="SUPFAM" id="SSF51197">
    <property type="entry name" value="Clavaminate synthase-like"/>
    <property type="match status" value="1"/>
</dbReference>
<dbReference type="Pfam" id="PF13532">
    <property type="entry name" value="2OG-FeII_Oxy_2"/>
    <property type="match status" value="1"/>
</dbReference>
<dbReference type="EMBL" id="UINC01005732">
    <property type="protein sequence ID" value="SVA23206.1"/>
    <property type="molecule type" value="Genomic_DNA"/>
</dbReference>
<dbReference type="InterPro" id="IPR027450">
    <property type="entry name" value="AlkB-like"/>
</dbReference>
<proteinExistence type="predicted"/>
<dbReference type="AlphaFoldDB" id="A0A381U4R9"/>
<gene>
    <name evidence="2" type="ORF">METZ01_LOCUS76060</name>
</gene>
<dbReference type="PANTHER" id="PTHR31212">
    <property type="entry name" value="ALPHA-KETOGLUTARATE-DEPENDENT DIOXYGENASE ALKB HOMOLOG 3"/>
    <property type="match status" value="1"/>
</dbReference>
<feature type="domain" description="Fe2OG dioxygenase" evidence="1">
    <location>
        <begin position="106"/>
        <end position="203"/>
    </location>
</feature>
<dbReference type="InterPro" id="IPR032854">
    <property type="entry name" value="ALKBH3"/>
</dbReference>
<dbReference type="Gene3D" id="2.60.120.590">
    <property type="entry name" value="Alpha-ketoglutarate-dependent dioxygenase AlkB-like"/>
    <property type="match status" value="1"/>
</dbReference>
<evidence type="ECO:0000259" key="1">
    <source>
        <dbReference type="PROSITE" id="PS51471"/>
    </source>
</evidence>
<organism evidence="2">
    <name type="scientific">marine metagenome</name>
    <dbReference type="NCBI Taxonomy" id="408172"/>
    <lineage>
        <taxon>unclassified sequences</taxon>
        <taxon>metagenomes</taxon>
        <taxon>ecological metagenomes</taxon>
    </lineage>
</organism>
<dbReference type="GO" id="GO:0006307">
    <property type="term" value="P:DNA alkylation repair"/>
    <property type="evidence" value="ECO:0007669"/>
    <property type="project" value="InterPro"/>
</dbReference>
<reference evidence="2" key="1">
    <citation type="submission" date="2018-05" db="EMBL/GenBank/DDBJ databases">
        <authorList>
            <person name="Lanie J.A."/>
            <person name="Ng W.-L."/>
            <person name="Kazmierczak K.M."/>
            <person name="Andrzejewski T.M."/>
            <person name="Davidsen T.M."/>
            <person name="Wayne K.J."/>
            <person name="Tettelin H."/>
            <person name="Glass J.I."/>
            <person name="Rusch D."/>
            <person name="Podicherti R."/>
            <person name="Tsui H.-C.T."/>
            <person name="Winkler M.E."/>
        </authorList>
    </citation>
    <scope>NUCLEOTIDE SEQUENCE</scope>
</reference>
<accession>A0A381U4R9</accession>
<dbReference type="GO" id="GO:0051213">
    <property type="term" value="F:dioxygenase activity"/>
    <property type="evidence" value="ECO:0007669"/>
    <property type="project" value="InterPro"/>
</dbReference>
<dbReference type="PANTHER" id="PTHR31212:SF4">
    <property type="entry name" value="ALPHA-KETOGLUTARATE-DEPENDENT DIOXYGENASE ALKB HOMOLOG 3"/>
    <property type="match status" value="1"/>
</dbReference>
<evidence type="ECO:0000313" key="2">
    <source>
        <dbReference type="EMBL" id="SVA23206.1"/>
    </source>
</evidence>
<dbReference type="InterPro" id="IPR037151">
    <property type="entry name" value="AlkB-like_sf"/>
</dbReference>
<protein>
    <recommendedName>
        <fullName evidence="1">Fe2OG dioxygenase domain-containing protein</fullName>
    </recommendedName>
</protein>